<dbReference type="HOGENOM" id="CLU_553778_0_0_1"/>
<feature type="transmembrane region" description="Helical" evidence="10">
    <location>
        <begin position="184"/>
        <end position="206"/>
    </location>
</feature>
<reference evidence="11" key="2">
    <citation type="submission" date="2015-06" db="UniProtKB">
        <authorList>
            <consortium name="EnsemblProtists"/>
        </authorList>
    </citation>
    <scope>IDENTIFICATION</scope>
    <source>
        <strain evidence="11">Pr102</strain>
    </source>
</reference>
<keyword evidence="3 10" id="KW-0812">Transmembrane</keyword>
<dbReference type="AlphaFoldDB" id="H3GPP0"/>
<evidence type="ECO:0000313" key="12">
    <source>
        <dbReference type="Proteomes" id="UP000005238"/>
    </source>
</evidence>
<dbReference type="PANTHER" id="PTHR12804">
    <property type="entry name" value="MICROSOMAL SIGNAL PEPTIDASE 23 KD SUBUNIT SPC22/23"/>
    <property type="match status" value="1"/>
</dbReference>
<comment type="similarity">
    <text evidence="2">Belongs to the SPCS3 family.</text>
</comment>
<dbReference type="GO" id="GO:0006465">
    <property type="term" value="P:signal peptide processing"/>
    <property type="evidence" value="ECO:0000318"/>
    <property type="project" value="GO_Central"/>
</dbReference>
<evidence type="ECO:0000256" key="10">
    <source>
        <dbReference type="SAM" id="Phobius"/>
    </source>
</evidence>
<evidence type="ECO:0000256" key="6">
    <source>
        <dbReference type="ARBA" id="ARBA00022989"/>
    </source>
</evidence>
<organism evidence="11 12">
    <name type="scientific">Phytophthora ramorum</name>
    <name type="common">Sudden oak death agent</name>
    <dbReference type="NCBI Taxonomy" id="164328"/>
    <lineage>
        <taxon>Eukaryota</taxon>
        <taxon>Sar</taxon>
        <taxon>Stramenopiles</taxon>
        <taxon>Oomycota</taxon>
        <taxon>Peronosporomycetes</taxon>
        <taxon>Peronosporales</taxon>
        <taxon>Peronosporaceae</taxon>
        <taxon>Phytophthora</taxon>
    </lineage>
</organism>
<dbReference type="EMBL" id="DS566030">
    <property type="status" value="NOT_ANNOTATED_CDS"/>
    <property type="molecule type" value="Genomic_DNA"/>
</dbReference>
<name>H3GPP0_PHYRM</name>
<reference evidence="12" key="1">
    <citation type="journal article" date="2006" name="Science">
        <title>Phytophthora genome sequences uncover evolutionary origins and mechanisms of pathogenesis.</title>
        <authorList>
            <person name="Tyler B.M."/>
            <person name="Tripathy S."/>
            <person name="Zhang X."/>
            <person name="Dehal P."/>
            <person name="Jiang R.H."/>
            <person name="Aerts A."/>
            <person name="Arredondo F.D."/>
            <person name="Baxter L."/>
            <person name="Bensasson D."/>
            <person name="Beynon J.L."/>
            <person name="Chapman J."/>
            <person name="Damasceno C.M."/>
            <person name="Dorrance A.E."/>
            <person name="Dou D."/>
            <person name="Dickerman A.W."/>
            <person name="Dubchak I.L."/>
            <person name="Garbelotto M."/>
            <person name="Gijzen M."/>
            <person name="Gordon S.G."/>
            <person name="Govers F."/>
            <person name="Grunwald N.J."/>
            <person name="Huang W."/>
            <person name="Ivors K.L."/>
            <person name="Jones R.W."/>
            <person name="Kamoun S."/>
            <person name="Krampis K."/>
            <person name="Lamour K.H."/>
            <person name="Lee M.K."/>
            <person name="McDonald W.H."/>
            <person name="Medina M."/>
            <person name="Meijer H.J."/>
            <person name="Nordberg E.K."/>
            <person name="Maclean D.J."/>
            <person name="Ospina-Giraldo M.D."/>
            <person name="Morris P.F."/>
            <person name="Phuntumart V."/>
            <person name="Putnam N.H."/>
            <person name="Rash S."/>
            <person name="Rose J.K."/>
            <person name="Sakihama Y."/>
            <person name="Salamov A.A."/>
            <person name="Savidor A."/>
            <person name="Scheuring C.F."/>
            <person name="Smith B.M."/>
            <person name="Sobral B.W."/>
            <person name="Terry A."/>
            <person name="Torto-Alalibo T.A."/>
            <person name="Win J."/>
            <person name="Xu Z."/>
            <person name="Zhang H."/>
            <person name="Grigoriev I.V."/>
            <person name="Rokhsar D.S."/>
            <person name="Boore J.L."/>
        </authorList>
    </citation>
    <scope>NUCLEOTIDE SEQUENCE [LARGE SCALE GENOMIC DNA]</scope>
    <source>
        <strain evidence="12">Pr102</strain>
    </source>
</reference>
<dbReference type="Proteomes" id="UP000005238">
    <property type="component" value="Unassembled WGS sequence"/>
</dbReference>
<dbReference type="GO" id="GO:0005787">
    <property type="term" value="C:signal peptidase complex"/>
    <property type="evidence" value="ECO:0000318"/>
    <property type="project" value="GO_Central"/>
</dbReference>
<evidence type="ECO:0000256" key="8">
    <source>
        <dbReference type="ARBA" id="ARBA00029556"/>
    </source>
</evidence>
<feature type="transmembrane region" description="Helical" evidence="10">
    <location>
        <begin position="140"/>
        <end position="164"/>
    </location>
</feature>
<keyword evidence="12" id="KW-1185">Reference proteome</keyword>
<feature type="compositionally biased region" description="Low complexity" evidence="9">
    <location>
        <begin position="1"/>
        <end position="26"/>
    </location>
</feature>
<evidence type="ECO:0000256" key="7">
    <source>
        <dbReference type="ARBA" id="ARBA00023136"/>
    </source>
</evidence>
<dbReference type="PANTHER" id="PTHR12804:SF0">
    <property type="entry name" value="SIGNAL PEPTIDASE COMPLEX SUBUNIT 3"/>
    <property type="match status" value="1"/>
</dbReference>
<evidence type="ECO:0000256" key="2">
    <source>
        <dbReference type="ARBA" id="ARBA00009289"/>
    </source>
</evidence>
<evidence type="ECO:0000256" key="5">
    <source>
        <dbReference type="ARBA" id="ARBA00022968"/>
    </source>
</evidence>
<dbReference type="VEuPathDB" id="FungiDB:KRP23_5294"/>
<feature type="region of interest" description="Disordered" evidence="9">
    <location>
        <begin position="74"/>
        <end position="93"/>
    </location>
</feature>
<keyword evidence="5" id="KW-0735">Signal-anchor</keyword>
<evidence type="ECO:0000256" key="1">
    <source>
        <dbReference type="ARBA" id="ARBA00004648"/>
    </source>
</evidence>
<sequence>MNSAGNSQQPPASSAPASTTGTPSNTQEEVQMSNVPYLAAQTTPDAAMKMPSTLPPIAVAQPLGNINQIQSHLTGSSNIPVNPNAPQGIYHSGPGSSADPNLPYVTVMAMAPGGVSGDVEADIMRFAFLQKCRWMAGCLLAYYVATFLFLQPFVLGTLGLLTAFMGYYGSRPPVDSVRLKWLRWFIWANYVMLILNMWLLIVTVMFSENMFSYADDSADHGSDSASSDESEYAESSYYSHSSSTGFFVGLLVAANTLMHLRCLRTAQLLVSELVSAGIDRRPAPVVVLATSNPTSALVCCICIASEYPPRGNMYSVWTRANAVFFTSLMALAVMCTLTAVSTFLHEPTPVVRRLELTKIHSLRNYRDKADRATLSFDLDADLSSVFNWNVKQLFVYVMAEFESTSNARNQVVIWDKIVQTKEAASVLQFQDEGVKYFLADQHDELRGVNVTLSLEWDVMPVCGRLFVHSSDAKTSFELPDKYQGKAPKAGGRF</sequence>
<dbReference type="VEuPathDB" id="FungiDB:KRP22_827"/>
<keyword evidence="6 10" id="KW-1133">Transmembrane helix</keyword>
<dbReference type="EnsemblProtists" id="Phyra78691">
    <property type="protein sequence ID" value="Phyra78691"/>
    <property type="gene ID" value="Phyra78691"/>
</dbReference>
<evidence type="ECO:0000256" key="4">
    <source>
        <dbReference type="ARBA" id="ARBA00022824"/>
    </source>
</evidence>
<dbReference type="VEuPathDB" id="FungiDB:KRP22_828"/>
<evidence type="ECO:0000313" key="11">
    <source>
        <dbReference type="EnsemblProtists" id="Phyra78691"/>
    </source>
</evidence>
<dbReference type="InParanoid" id="H3GPP0"/>
<dbReference type="eggNOG" id="KOG3372">
    <property type="taxonomic scope" value="Eukaryota"/>
</dbReference>
<dbReference type="STRING" id="164328.H3GPP0"/>
<dbReference type="GO" id="GO:0045047">
    <property type="term" value="P:protein targeting to ER"/>
    <property type="evidence" value="ECO:0000318"/>
    <property type="project" value="GO_Central"/>
</dbReference>
<protein>
    <recommendedName>
        <fullName evidence="8">Signal peptidase complex subunit 3</fullName>
    </recommendedName>
</protein>
<comment type="subcellular location">
    <subcellularLocation>
        <location evidence="1">Endoplasmic reticulum membrane</location>
        <topology evidence="1">Single-pass type II membrane protein</topology>
    </subcellularLocation>
</comment>
<evidence type="ECO:0000256" key="3">
    <source>
        <dbReference type="ARBA" id="ARBA00022692"/>
    </source>
</evidence>
<proteinExistence type="inferred from homology"/>
<evidence type="ECO:0000256" key="9">
    <source>
        <dbReference type="SAM" id="MobiDB-lite"/>
    </source>
</evidence>
<dbReference type="VEuPathDB" id="FungiDB:KRP23_5295"/>
<feature type="transmembrane region" description="Helical" evidence="10">
    <location>
        <begin position="322"/>
        <end position="344"/>
    </location>
</feature>
<feature type="region of interest" description="Disordered" evidence="9">
    <location>
        <begin position="1"/>
        <end position="29"/>
    </location>
</feature>
<dbReference type="Pfam" id="PF04573">
    <property type="entry name" value="SPC22"/>
    <property type="match status" value="1"/>
</dbReference>
<keyword evidence="4" id="KW-0256">Endoplasmic reticulum</keyword>
<feature type="compositionally biased region" description="Polar residues" evidence="9">
    <location>
        <begin position="74"/>
        <end position="85"/>
    </location>
</feature>
<dbReference type="OMA" id="AGCLMAY"/>
<keyword evidence="7 10" id="KW-0472">Membrane</keyword>
<dbReference type="InterPro" id="IPR007653">
    <property type="entry name" value="SPC3"/>
</dbReference>
<accession>H3GPP0</accession>